<evidence type="ECO:0000313" key="3">
    <source>
        <dbReference type="Proteomes" id="UP000823941"/>
    </source>
</evidence>
<sequence>MECLAAPRRMSASAAKWSSRRVLRLSSARAAGYAARNSPYASSSSPVNSWRSSTALSLSPATPAAPASDPAPLVDSHDANAPVTSLDPHFERGNAEEAPLLSLQAELCRALPAW</sequence>
<organism evidence="2 3">
    <name type="scientific">Plutella xylostella</name>
    <name type="common">Diamondback moth</name>
    <name type="synonym">Plutella maculipennis</name>
    <dbReference type="NCBI Taxonomy" id="51655"/>
    <lineage>
        <taxon>Eukaryota</taxon>
        <taxon>Metazoa</taxon>
        <taxon>Ecdysozoa</taxon>
        <taxon>Arthropoda</taxon>
        <taxon>Hexapoda</taxon>
        <taxon>Insecta</taxon>
        <taxon>Pterygota</taxon>
        <taxon>Neoptera</taxon>
        <taxon>Endopterygota</taxon>
        <taxon>Lepidoptera</taxon>
        <taxon>Glossata</taxon>
        <taxon>Ditrysia</taxon>
        <taxon>Yponomeutoidea</taxon>
        <taxon>Plutellidae</taxon>
        <taxon>Plutella</taxon>
    </lineage>
</organism>
<comment type="caution">
    <text evidence="2">The sequence shown here is derived from an EMBL/GenBank/DDBJ whole genome shotgun (WGS) entry which is preliminary data.</text>
</comment>
<name>A0ABQ7R4M3_PLUXY</name>
<dbReference type="Proteomes" id="UP000823941">
    <property type="component" value="Chromosome 3"/>
</dbReference>
<dbReference type="EMBL" id="JAHIBW010000003">
    <property type="protein sequence ID" value="KAG7312251.1"/>
    <property type="molecule type" value="Genomic_DNA"/>
</dbReference>
<proteinExistence type="predicted"/>
<gene>
    <name evidence="2" type="ORF">JYU34_001723</name>
</gene>
<evidence type="ECO:0000256" key="1">
    <source>
        <dbReference type="SAM" id="MobiDB-lite"/>
    </source>
</evidence>
<feature type="compositionally biased region" description="Low complexity" evidence="1">
    <location>
        <begin position="32"/>
        <end position="73"/>
    </location>
</feature>
<evidence type="ECO:0000313" key="2">
    <source>
        <dbReference type="EMBL" id="KAG7312251.1"/>
    </source>
</evidence>
<keyword evidence="3" id="KW-1185">Reference proteome</keyword>
<reference evidence="2 3" key="1">
    <citation type="submission" date="2021-06" db="EMBL/GenBank/DDBJ databases">
        <title>A haploid diamondback moth (Plutella xylostella L.) genome assembly resolves 31 chromosomes and identifies a diamide resistance mutation.</title>
        <authorList>
            <person name="Ward C.M."/>
            <person name="Perry K.D."/>
            <person name="Baker G."/>
            <person name="Powis K."/>
            <person name="Heckel D.G."/>
            <person name="Baxter S.W."/>
        </authorList>
    </citation>
    <scope>NUCLEOTIDE SEQUENCE [LARGE SCALE GENOMIC DNA]</scope>
    <source>
        <strain evidence="2 3">LV</strain>
        <tissue evidence="2">Single pupa</tissue>
    </source>
</reference>
<feature type="region of interest" description="Disordered" evidence="1">
    <location>
        <begin position="32"/>
        <end position="92"/>
    </location>
</feature>
<protein>
    <submittedName>
        <fullName evidence="2">Uncharacterized protein</fullName>
    </submittedName>
</protein>
<accession>A0ABQ7R4M3</accession>